<evidence type="ECO:0000256" key="1">
    <source>
        <dbReference type="SAM" id="Phobius"/>
    </source>
</evidence>
<keyword evidence="1" id="KW-0812">Transmembrane</keyword>
<evidence type="ECO:0000313" key="2">
    <source>
        <dbReference type="EMBL" id="KAJ7692841.1"/>
    </source>
</evidence>
<sequence length="294" mass="31511">MSESNENRRALTALTSPISTERNSVRILRCDAAAARAAAALPEKFLPPALSPAAGPSLALLFPLLLLLLLPLAVYLPSWRPILPAAPTLPTSARTSALAAEYPPAPLRGRGRNHPHTRTTRALLGLRRAKSLGPVLPRFRRDVSEPSAVAPHAVPLVGLFASWGSLSSISAAASSASKYVQAPLPPLINDILPLQPRSIDILTNPAINAYNVSTTHAPPLAAPSALSTARTPAYVPSRVDNYDTSADARSRPRILGVHESSLRLPLKISTRTWRRRRPSITSFPRAPAKHISFL</sequence>
<comment type="caution">
    <text evidence="2">The sequence shown here is derived from an EMBL/GenBank/DDBJ whole genome shotgun (WGS) entry which is preliminary data.</text>
</comment>
<keyword evidence="1" id="KW-0472">Membrane</keyword>
<reference evidence="2" key="1">
    <citation type="submission" date="2023-03" db="EMBL/GenBank/DDBJ databases">
        <title>Massive genome expansion in bonnet fungi (Mycena s.s.) driven by repeated elements and novel gene families across ecological guilds.</title>
        <authorList>
            <consortium name="Lawrence Berkeley National Laboratory"/>
            <person name="Harder C.B."/>
            <person name="Miyauchi S."/>
            <person name="Viragh M."/>
            <person name="Kuo A."/>
            <person name="Thoen E."/>
            <person name="Andreopoulos B."/>
            <person name="Lu D."/>
            <person name="Skrede I."/>
            <person name="Drula E."/>
            <person name="Henrissat B."/>
            <person name="Morin E."/>
            <person name="Kohler A."/>
            <person name="Barry K."/>
            <person name="LaButti K."/>
            <person name="Morin E."/>
            <person name="Salamov A."/>
            <person name="Lipzen A."/>
            <person name="Mereny Z."/>
            <person name="Hegedus B."/>
            <person name="Baldrian P."/>
            <person name="Stursova M."/>
            <person name="Weitz H."/>
            <person name="Taylor A."/>
            <person name="Grigoriev I.V."/>
            <person name="Nagy L.G."/>
            <person name="Martin F."/>
            <person name="Kauserud H."/>
        </authorList>
    </citation>
    <scope>NUCLEOTIDE SEQUENCE</scope>
    <source>
        <strain evidence="2">CBHHK067</strain>
    </source>
</reference>
<name>A0AAD7DIY0_MYCRO</name>
<accession>A0AAD7DIY0</accession>
<organism evidence="2 3">
    <name type="scientific">Mycena rosella</name>
    <name type="common">Pink bonnet</name>
    <name type="synonym">Agaricus rosellus</name>
    <dbReference type="NCBI Taxonomy" id="1033263"/>
    <lineage>
        <taxon>Eukaryota</taxon>
        <taxon>Fungi</taxon>
        <taxon>Dikarya</taxon>
        <taxon>Basidiomycota</taxon>
        <taxon>Agaricomycotina</taxon>
        <taxon>Agaricomycetes</taxon>
        <taxon>Agaricomycetidae</taxon>
        <taxon>Agaricales</taxon>
        <taxon>Marasmiineae</taxon>
        <taxon>Mycenaceae</taxon>
        <taxon>Mycena</taxon>
    </lineage>
</organism>
<proteinExistence type="predicted"/>
<keyword evidence="3" id="KW-1185">Reference proteome</keyword>
<dbReference type="AlphaFoldDB" id="A0AAD7DIY0"/>
<dbReference type="Proteomes" id="UP001221757">
    <property type="component" value="Unassembled WGS sequence"/>
</dbReference>
<gene>
    <name evidence="2" type="ORF">B0H17DRAFT_1132820</name>
</gene>
<keyword evidence="1" id="KW-1133">Transmembrane helix</keyword>
<dbReference type="EMBL" id="JARKIE010000049">
    <property type="protein sequence ID" value="KAJ7692841.1"/>
    <property type="molecule type" value="Genomic_DNA"/>
</dbReference>
<evidence type="ECO:0000313" key="3">
    <source>
        <dbReference type="Proteomes" id="UP001221757"/>
    </source>
</evidence>
<protein>
    <submittedName>
        <fullName evidence="2">Uncharacterized protein</fullName>
    </submittedName>
</protein>
<feature type="transmembrane region" description="Helical" evidence="1">
    <location>
        <begin position="53"/>
        <end position="76"/>
    </location>
</feature>